<evidence type="ECO:0000256" key="13">
    <source>
        <dbReference type="RuleBase" id="RU003357"/>
    </source>
</evidence>
<keyword evidence="9" id="KW-0675">Receptor</keyword>
<keyword evidence="18" id="KW-1185">Reference proteome</keyword>
<comment type="subcellular location">
    <subcellularLocation>
        <location evidence="1 11">Cell outer membrane</location>
        <topology evidence="1 11">Multi-pass membrane protein</topology>
    </subcellularLocation>
</comment>
<dbReference type="EMBL" id="FNHP01000006">
    <property type="protein sequence ID" value="SDM48653.1"/>
    <property type="molecule type" value="Genomic_DNA"/>
</dbReference>
<sequence>MSSLPPSSRCPLPARALVLSLAGMLAPWGALAQSGAAQLPAVTVRADSADAAAASAPLRPSVQAERERLERVPGGTNLALPQQEARLATLRDALDYQPGIVLQDFFGATDQPRLSVRGSGIQSNPVNRGVLLLQDGLPLNEADGSFVIGLIEPRSAALISARRGANTLSPGATTLGGELDFQSLTGADERAAVRAEAGSFGRQALHGALGLQGAQWDGRIAVSGDRFDGYRHHSASRRDALHANWGFQVGNGLENRTYLSWTDLDFDIPTVVPKERVHSNPRGVMGEGNTPQDKLINVLQRDPRREARQWRLANRARWGSDALRQEVGVYWQDTDDLFNNQTSYSITHSRTTGAQWQARGDTGGPLAWRAGLSWARSRMDRDLDATSPATGAPLQRFGAYDLSADNLQAQAGADWRLAPAWTLVGQWAWSRQSRDSDSRQDGSALDQQWSFSTPKIGVVWTPASSVRWWANLSRSQEAPTFWEIVAATVAPNAPAAARSELVRLRLQRATTAEVGGAGHWGEGARALHWQLAVYRSHVADELMSTTDENGVKVGTYNYAGGTRHQGIEAGLSGSWPLGSMGALDWRGSWTVSDFRFKDGLYAGNRIAGVPRHLLNAELLWRVAAGSGTWRFGPNLRWMPLSTPTDHANTPGSGQDAYALLGLKVEYRQGPWSAFVLADNVTDRRYASAFAIRNQASAAQPGYLPGLGRSVSAGLSYRF</sequence>
<name>A0A1G9TLU3_9BURK</name>
<feature type="domain" description="TonB-dependent receptor plug" evidence="16">
    <location>
        <begin position="86"/>
        <end position="177"/>
    </location>
</feature>
<dbReference type="RefSeq" id="WP_091570395.1">
    <property type="nucleotide sequence ID" value="NZ_FNHP01000006.1"/>
</dbReference>
<evidence type="ECO:0000256" key="9">
    <source>
        <dbReference type="ARBA" id="ARBA00023170"/>
    </source>
</evidence>
<accession>A0A1G9TLU3</accession>
<keyword evidence="4 11" id="KW-1134">Transmembrane beta strand</keyword>
<dbReference type="PANTHER" id="PTHR30069">
    <property type="entry name" value="TONB-DEPENDENT OUTER MEMBRANE RECEPTOR"/>
    <property type="match status" value="1"/>
</dbReference>
<evidence type="ECO:0000256" key="5">
    <source>
        <dbReference type="ARBA" id="ARBA00022692"/>
    </source>
</evidence>
<dbReference type="PANTHER" id="PTHR30069:SF28">
    <property type="entry name" value="TONB-DEPENDENT RECEPTOR YNCD-RELATED"/>
    <property type="match status" value="1"/>
</dbReference>
<protein>
    <submittedName>
        <fullName evidence="17">Iron complex outermembrane recepter protein</fullName>
    </submittedName>
</protein>
<evidence type="ECO:0000256" key="8">
    <source>
        <dbReference type="ARBA" id="ARBA00023136"/>
    </source>
</evidence>
<dbReference type="Gene3D" id="2.170.130.10">
    <property type="entry name" value="TonB-dependent receptor, plug domain"/>
    <property type="match status" value="1"/>
</dbReference>
<dbReference type="STRING" id="1527607.SAMN05428957_106211"/>
<dbReference type="Pfam" id="PF07715">
    <property type="entry name" value="Plug"/>
    <property type="match status" value="1"/>
</dbReference>
<evidence type="ECO:0000256" key="12">
    <source>
        <dbReference type="PROSITE-ProRule" id="PRU10144"/>
    </source>
</evidence>
<evidence type="ECO:0000313" key="18">
    <source>
        <dbReference type="Proteomes" id="UP000198552"/>
    </source>
</evidence>
<keyword evidence="10 11" id="KW-0998">Cell outer membrane</keyword>
<dbReference type="InterPro" id="IPR010917">
    <property type="entry name" value="TonB_rcpt_CS"/>
</dbReference>
<evidence type="ECO:0000259" key="15">
    <source>
        <dbReference type="Pfam" id="PF00593"/>
    </source>
</evidence>
<evidence type="ECO:0000259" key="16">
    <source>
        <dbReference type="Pfam" id="PF07715"/>
    </source>
</evidence>
<evidence type="ECO:0000313" key="17">
    <source>
        <dbReference type="EMBL" id="SDM48653.1"/>
    </source>
</evidence>
<feature type="domain" description="TonB-dependent receptor-like beta-barrel" evidence="15">
    <location>
        <begin position="301"/>
        <end position="679"/>
    </location>
</feature>
<dbReference type="SUPFAM" id="SSF56935">
    <property type="entry name" value="Porins"/>
    <property type="match status" value="1"/>
</dbReference>
<keyword evidence="3 11" id="KW-0813">Transport</keyword>
<feature type="signal peptide" evidence="14">
    <location>
        <begin position="1"/>
        <end position="32"/>
    </location>
</feature>
<dbReference type="Proteomes" id="UP000198552">
    <property type="component" value="Unassembled WGS sequence"/>
</dbReference>
<dbReference type="InterPro" id="IPR037066">
    <property type="entry name" value="Plug_dom_sf"/>
</dbReference>
<evidence type="ECO:0000256" key="1">
    <source>
        <dbReference type="ARBA" id="ARBA00004571"/>
    </source>
</evidence>
<evidence type="ECO:0000256" key="10">
    <source>
        <dbReference type="ARBA" id="ARBA00023237"/>
    </source>
</evidence>
<keyword evidence="8 11" id="KW-0472">Membrane</keyword>
<dbReference type="PROSITE" id="PS01156">
    <property type="entry name" value="TONB_DEPENDENT_REC_2"/>
    <property type="match status" value="1"/>
</dbReference>
<evidence type="ECO:0000256" key="2">
    <source>
        <dbReference type="ARBA" id="ARBA00009810"/>
    </source>
</evidence>
<evidence type="ECO:0000256" key="3">
    <source>
        <dbReference type="ARBA" id="ARBA00022448"/>
    </source>
</evidence>
<dbReference type="OrthoDB" id="9760620at2"/>
<dbReference type="GO" id="GO:0015344">
    <property type="term" value="F:siderophore uptake transmembrane transporter activity"/>
    <property type="evidence" value="ECO:0007669"/>
    <property type="project" value="TreeGrafter"/>
</dbReference>
<keyword evidence="7 13" id="KW-0798">TonB box</keyword>
<keyword evidence="6 14" id="KW-0732">Signal</keyword>
<evidence type="ECO:0000256" key="7">
    <source>
        <dbReference type="ARBA" id="ARBA00023077"/>
    </source>
</evidence>
<evidence type="ECO:0000256" key="4">
    <source>
        <dbReference type="ARBA" id="ARBA00022452"/>
    </source>
</evidence>
<comment type="similarity">
    <text evidence="2 11 13">Belongs to the TonB-dependent receptor family.</text>
</comment>
<organism evidence="17 18">
    <name type="scientific">Oryzisolibacter propanilivorax</name>
    <dbReference type="NCBI Taxonomy" id="1527607"/>
    <lineage>
        <taxon>Bacteria</taxon>
        <taxon>Pseudomonadati</taxon>
        <taxon>Pseudomonadota</taxon>
        <taxon>Betaproteobacteria</taxon>
        <taxon>Burkholderiales</taxon>
        <taxon>Comamonadaceae</taxon>
        <taxon>Oryzisolibacter</taxon>
    </lineage>
</organism>
<feature type="short sequence motif" description="TonB C-terminal box" evidence="12">
    <location>
        <begin position="701"/>
        <end position="718"/>
    </location>
</feature>
<evidence type="ECO:0000256" key="14">
    <source>
        <dbReference type="SAM" id="SignalP"/>
    </source>
</evidence>
<dbReference type="InterPro" id="IPR039426">
    <property type="entry name" value="TonB-dep_rcpt-like"/>
</dbReference>
<gene>
    <name evidence="17" type="ORF">SAMN05428957_106211</name>
</gene>
<dbReference type="GO" id="GO:0009279">
    <property type="term" value="C:cell outer membrane"/>
    <property type="evidence" value="ECO:0007669"/>
    <property type="project" value="UniProtKB-SubCell"/>
</dbReference>
<feature type="chain" id="PRO_5011438567" evidence="14">
    <location>
        <begin position="33"/>
        <end position="718"/>
    </location>
</feature>
<evidence type="ECO:0000256" key="6">
    <source>
        <dbReference type="ARBA" id="ARBA00022729"/>
    </source>
</evidence>
<proteinExistence type="inferred from homology"/>
<dbReference type="PROSITE" id="PS52016">
    <property type="entry name" value="TONB_DEPENDENT_REC_3"/>
    <property type="match status" value="1"/>
</dbReference>
<dbReference type="InterPro" id="IPR012910">
    <property type="entry name" value="Plug_dom"/>
</dbReference>
<evidence type="ECO:0000256" key="11">
    <source>
        <dbReference type="PROSITE-ProRule" id="PRU01360"/>
    </source>
</evidence>
<dbReference type="InterPro" id="IPR036942">
    <property type="entry name" value="Beta-barrel_TonB_sf"/>
</dbReference>
<dbReference type="GO" id="GO:0044718">
    <property type="term" value="P:siderophore transmembrane transport"/>
    <property type="evidence" value="ECO:0007669"/>
    <property type="project" value="TreeGrafter"/>
</dbReference>
<keyword evidence="5 11" id="KW-0812">Transmembrane</keyword>
<dbReference type="Gene3D" id="2.40.170.20">
    <property type="entry name" value="TonB-dependent receptor, beta-barrel domain"/>
    <property type="match status" value="1"/>
</dbReference>
<dbReference type="AlphaFoldDB" id="A0A1G9TLU3"/>
<dbReference type="InterPro" id="IPR000531">
    <property type="entry name" value="Beta-barrel_TonB"/>
</dbReference>
<dbReference type="Pfam" id="PF00593">
    <property type="entry name" value="TonB_dep_Rec_b-barrel"/>
    <property type="match status" value="1"/>
</dbReference>
<reference evidence="18" key="1">
    <citation type="submission" date="2016-10" db="EMBL/GenBank/DDBJ databases">
        <authorList>
            <person name="Varghese N."/>
            <person name="Submissions S."/>
        </authorList>
    </citation>
    <scope>NUCLEOTIDE SEQUENCE [LARGE SCALE GENOMIC DNA]</scope>
    <source>
        <strain evidence="18">EPL6</strain>
    </source>
</reference>